<evidence type="ECO:0000313" key="2">
    <source>
        <dbReference type="EMBL" id="TQK76817.1"/>
    </source>
</evidence>
<dbReference type="EMBL" id="VFNV01000001">
    <property type="protein sequence ID" value="TQK76817.1"/>
    <property type="molecule type" value="Genomic_DNA"/>
</dbReference>
<proteinExistence type="predicted"/>
<name>A0A542SRH2_9MICO</name>
<dbReference type="PANTHER" id="PTHR43138:SF1">
    <property type="entry name" value="N-ACETYLTRANSFERASE ACA1"/>
    <property type="match status" value="1"/>
</dbReference>
<dbReference type="InterPro" id="IPR000182">
    <property type="entry name" value="GNAT_dom"/>
</dbReference>
<dbReference type="Gene3D" id="3.40.630.30">
    <property type="match status" value="1"/>
</dbReference>
<dbReference type="InterPro" id="IPR052742">
    <property type="entry name" value="Mito_N-acetyltransferase"/>
</dbReference>
<keyword evidence="2" id="KW-0808">Transferase</keyword>
<dbReference type="CDD" id="cd04301">
    <property type="entry name" value="NAT_SF"/>
    <property type="match status" value="1"/>
</dbReference>
<protein>
    <submittedName>
        <fullName evidence="2">L-amino acid N-acyltransferase YncA</fullName>
    </submittedName>
</protein>
<sequence>MVFIREAIVADESGIWGALEPAIRAGETYCFPRDASRTEVLDWWLDKAGGRVLVAVDEDETVLGTAEFHPNQFAQGSMVANAGFAVSPMFSGRGIGRTLGLAVLRQCRADGYTGMQFNAVVSTNHRALALWRSLGFVIVATIPRAFEHPAAGLVPLHVMYRPLS</sequence>
<evidence type="ECO:0000313" key="3">
    <source>
        <dbReference type="Proteomes" id="UP000316181"/>
    </source>
</evidence>
<gene>
    <name evidence="2" type="ORF">FB389_1511</name>
</gene>
<feature type="domain" description="N-acetyltransferase" evidence="1">
    <location>
        <begin position="2"/>
        <end position="164"/>
    </location>
</feature>
<dbReference type="RefSeq" id="WP_142112347.1">
    <property type="nucleotide sequence ID" value="NZ_BAAATB010000010.1"/>
</dbReference>
<comment type="caution">
    <text evidence="2">The sequence shown here is derived from an EMBL/GenBank/DDBJ whole genome shotgun (WGS) entry which is preliminary data.</text>
</comment>
<dbReference type="AlphaFoldDB" id="A0A542SRH2"/>
<keyword evidence="2" id="KW-0012">Acyltransferase</keyword>
<dbReference type="Proteomes" id="UP000316181">
    <property type="component" value="Unassembled WGS sequence"/>
</dbReference>
<evidence type="ECO:0000259" key="1">
    <source>
        <dbReference type="PROSITE" id="PS51186"/>
    </source>
</evidence>
<dbReference type="PROSITE" id="PS51186">
    <property type="entry name" value="GNAT"/>
    <property type="match status" value="1"/>
</dbReference>
<dbReference type="OrthoDB" id="9788300at2"/>
<dbReference type="InterPro" id="IPR016181">
    <property type="entry name" value="Acyl_CoA_acyltransferase"/>
</dbReference>
<dbReference type="SUPFAM" id="SSF55729">
    <property type="entry name" value="Acyl-CoA N-acyltransferases (Nat)"/>
    <property type="match status" value="1"/>
</dbReference>
<dbReference type="Pfam" id="PF00583">
    <property type="entry name" value="Acetyltransf_1"/>
    <property type="match status" value="1"/>
</dbReference>
<dbReference type="GO" id="GO:0016747">
    <property type="term" value="F:acyltransferase activity, transferring groups other than amino-acyl groups"/>
    <property type="evidence" value="ECO:0007669"/>
    <property type="project" value="InterPro"/>
</dbReference>
<dbReference type="PANTHER" id="PTHR43138">
    <property type="entry name" value="ACETYLTRANSFERASE, GNAT FAMILY"/>
    <property type="match status" value="1"/>
</dbReference>
<organism evidence="2 3">
    <name type="scientific">Rarobacter incanus</name>
    <dbReference type="NCBI Taxonomy" id="153494"/>
    <lineage>
        <taxon>Bacteria</taxon>
        <taxon>Bacillati</taxon>
        <taxon>Actinomycetota</taxon>
        <taxon>Actinomycetes</taxon>
        <taxon>Micrococcales</taxon>
        <taxon>Rarobacteraceae</taxon>
        <taxon>Rarobacter</taxon>
    </lineage>
</organism>
<accession>A0A542SRH2</accession>
<keyword evidence="3" id="KW-1185">Reference proteome</keyword>
<reference evidence="2 3" key="1">
    <citation type="submission" date="2019-06" db="EMBL/GenBank/DDBJ databases">
        <title>Sequencing the genomes of 1000 actinobacteria strains.</title>
        <authorList>
            <person name="Klenk H.-P."/>
        </authorList>
    </citation>
    <scope>NUCLEOTIDE SEQUENCE [LARGE SCALE GENOMIC DNA]</scope>
    <source>
        <strain evidence="2 3">DSM 10596</strain>
    </source>
</reference>